<organism evidence="1 2">
    <name type="scientific">Coprinopsis marcescibilis</name>
    <name type="common">Agaric fungus</name>
    <name type="synonym">Psathyrella marcescibilis</name>
    <dbReference type="NCBI Taxonomy" id="230819"/>
    <lineage>
        <taxon>Eukaryota</taxon>
        <taxon>Fungi</taxon>
        <taxon>Dikarya</taxon>
        <taxon>Basidiomycota</taxon>
        <taxon>Agaricomycotina</taxon>
        <taxon>Agaricomycetes</taxon>
        <taxon>Agaricomycetidae</taxon>
        <taxon>Agaricales</taxon>
        <taxon>Agaricineae</taxon>
        <taxon>Psathyrellaceae</taxon>
        <taxon>Coprinopsis</taxon>
    </lineage>
</organism>
<dbReference type="InterPro" id="IPR036047">
    <property type="entry name" value="F-box-like_dom_sf"/>
</dbReference>
<proteinExistence type="predicted"/>
<evidence type="ECO:0000313" key="1">
    <source>
        <dbReference type="EMBL" id="TFK24149.1"/>
    </source>
</evidence>
<dbReference type="SUPFAM" id="SSF81383">
    <property type="entry name" value="F-box domain"/>
    <property type="match status" value="1"/>
</dbReference>
<reference evidence="1 2" key="1">
    <citation type="journal article" date="2019" name="Nat. Ecol. Evol.">
        <title>Megaphylogeny resolves global patterns of mushroom evolution.</title>
        <authorList>
            <person name="Varga T."/>
            <person name="Krizsan K."/>
            <person name="Foldi C."/>
            <person name="Dima B."/>
            <person name="Sanchez-Garcia M."/>
            <person name="Sanchez-Ramirez S."/>
            <person name="Szollosi G.J."/>
            <person name="Szarkandi J.G."/>
            <person name="Papp V."/>
            <person name="Albert L."/>
            <person name="Andreopoulos W."/>
            <person name="Angelini C."/>
            <person name="Antonin V."/>
            <person name="Barry K.W."/>
            <person name="Bougher N.L."/>
            <person name="Buchanan P."/>
            <person name="Buyck B."/>
            <person name="Bense V."/>
            <person name="Catcheside P."/>
            <person name="Chovatia M."/>
            <person name="Cooper J."/>
            <person name="Damon W."/>
            <person name="Desjardin D."/>
            <person name="Finy P."/>
            <person name="Geml J."/>
            <person name="Haridas S."/>
            <person name="Hughes K."/>
            <person name="Justo A."/>
            <person name="Karasinski D."/>
            <person name="Kautmanova I."/>
            <person name="Kiss B."/>
            <person name="Kocsube S."/>
            <person name="Kotiranta H."/>
            <person name="LaButti K.M."/>
            <person name="Lechner B.E."/>
            <person name="Liimatainen K."/>
            <person name="Lipzen A."/>
            <person name="Lukacs Z."/>
            <person name="Mihaltcheva S."/>
            <person name="Morgado L.N."/>
            <person name="Niskanen T."/>
            <person name="Noordeloos M.E."/>
            <person name="Ohm R.A."/>
            <person name="Ortiz-Santana B."/>
            <person name="Ovrebo C."/>
            <person name="Racz N."/>
            <person name="Riley R."/>
            <person name="Savchenko A."/>
            <person name="Shiryaev A."/>
            <person name="Soop K."/>
            <person name="Spirin V."/>
            <person name="Szebenyi C."/>
            <person name="Tomsovsky M."/>
            <person name="Tulloss R.E."/>
            <person name="Uehling J."/>
            <person name="Grigoriev I.V."/>
            <person name="Vagvolgyi C."/>
            <person name="Papp T."/>
            <person name="Martin F.M."/>
            <person name="Miettinen O."/>
            <person name="Hibbett D.S."/>
            <person name="Nagy L.G."/>
        </authorList>
    </citation>
    <scope>NUCLEOTIDE SEQUENCE [LARGE SCALE GENOMIC DNA]</scope>
    <source>
        <strain evidence="1 2">CBS 121175</strain>
    </source>
</reference>
<sequence>MALTSMTPHPELPTELWEEIFSYLDNRTLAALTYIRPFRDLAHRLLYSSIFLALPGSAIGQDKRIYLIHRTFMENPVLGEYVRRVELSSVFAPQQNERLQWFNMREECIGGYLGEDMTRILRGDPPLEHPDSEPVDDDGLTPPWPIYHCDSLYTMRGQWQKPGVTWHDITLIETVYIPGILQRIPNMRAIMFGQRHIFFTVDWNLFSHSMRAALVKAFQHKELEKLCISNTINVPSFVLLTTPAVEIQILSLSSIVQTESANRWVRLGRKGGNTYSRSLHRLEITNVASDQKPLLEVFANREVDNLYVSPTSAETFLVLNAVCTRRPWADSITNLTIDVVGLADKIKEGSWNASEQSMAHLESLTKLKTLQLHIRDWQLDDQQMNGYFWHNIQTRTEIWWKWAIKALNSALRTSAPILRDISLTVTCYGHHDEDFTTTNDLVWTALREVLMEHVERGVRRVRMCFPTPNRFGGGEFPLSLKENNISTVKKHLDGVQGLELCHHEDTKNCIDYEPF</sequence>
<dbReference type="EMBL" id="ML210205">
    <property type="protein sequence ID" value="TFK24149.1"/>
    <property type="molecule type" value="Genomic_DNA"/>
</dbReference>
<evidence type="ECO:0000313" key="2">
    <source>
        <dbReference type="Proteomes" id="UP000307440"/>
    </source>
</evidence>
<name>A0A5C3KU39_COPMA</name>
<gene>
    <name evidence="1" type="ORF">FA15DRAFT_704801</name>
</gene>
<dbReference type="Proteomes" id="UP000307440">
    <property type="component" value="Unassembled WGS sequence"/>
</dbReference>
<evidence type="ECO:0008006" key="3">
    <source>
        <dbReference type="Google" id="ProtNLM"/>
    </source>
</evidence>
<accession>A0A5C3KU39</accession>
<dbReference type="AlphaFoldDB" id="A0A5C3KU39"/>
<dbReference type="CDD" id="cd09917">
    <property type="entry name" value="F-box_SF"/>
    <property type="match status" value="1"/>
</dbReference>
<keyword evidence="2" id="KW-1185">Reference proteome</keyword>
<protein>
    <recommendedName>
        <fullName evidence="3">F-box domain-containing protein</fullName>
    </recommendedName>
</protein>